<dbReference type="Proteomes" id="UP000256964">
    <property type="component" value="Unassembled WGS sequence"/>
</dbReference>
<organism evidence="1 2">
    <name type="scientific">Lentinus brumalis</name>
    <dbReference type="NCBI Taxonomy" id="2498619"/>
    <lineage>
        <taxon>Eukaryota</taxon>
        <taxon>Fungi</taxon>
        <taxon>Dikarya</taxon>
        <taxon>Basidiomycota</taxon>
        <taxon>Agaricomycotina</taxon>
        <taxon>Agaricomycetes</taxon>
        <taxon>Polyporales</taxon>
        <taxon>Polyporaceae</taxon>
        <taxon>Lentinus</taxon>
    </lineage>
</organism>
<gene>
    <name evidence="1" type="ORF">OH76DRAFT_1491075</name>
</gene>
<dbReference type="AlphaFoldDB" id="A0A371CGV0"/>
<accession>A0A371CGV0</accession>
<protein>
    <submittedName>
        <fullName evidence="1">Uncharacterized protein</fullName>
    </submittedName>
</protein>
<evidence type="ECO:0000313" key="2">
    <source>
        <dbReference type="Proteomes" id="UP000256964"/>
    </source>
</evidence>
<name>A0A371CGV0_9APHY</name>
<reference evidence="1 2" key="1">
    <citation type="journal article" date="2018" name="Biotechnol. Biofuels">
        <title>Integrative visual omics of the white-rot fungus Polyporus brumalis exposes the biotechnological potential of its oxidative enzymes for delignifying raw plant biomass.</title>
        <authorList>
            <person name="Miyauchi S."/>
            <person name="Rancon A."/>
            <person name="Drula E."/>
            <person name="Hage H."/>
            <person name="Chaduli D."/>
            <person name="Favel A."/>
            <person name="Grisel S."/>
            <person name="Henrissat B."/>
            <person name="Herpoel-Gimbert I."/>
            <person name="Ruiz-Duenas F.J."/>
            <person name="Chevret D."/>
            <person name="Hainaut M."/>
            <person name="Lin J."/>
            <person name="Wang M."/>
            <person name="Pangilinan J."/>
            <person name="Lipzen A."/>
            <person name="Lesage-Meessen L."/>
            <person name="Navarro D."/>
            <person name="Riley R."/>
            <person name="Grigoriev I.V."/>
            <person name="Zhou S."/>
            <person name="Raouche S."/>
            <person name="Rosso M.N."/>
        </authorList>
    </citation>
    <scope>NUCLEOTIDE SEQUENCE [LARGE SCALE GENOMIC DNA]</scope>
    <source>
        <strain evidence="1 2">BRFM 1820</strain>
    </source>
</reference>
<keyword evidence="2" id="KW-1185">Reference proteome</keyword>
<dbReference type="EMBL" id="KZ857800">
    <property type="protein sequence ID" value="RDX39507.1"/>
    <property type="molecule type" value="Genomic_DNA"/>
</dbReference>
<sequence length="134" mass="14662">MSEVGGICDRHRLCPVEQSTAGIWLSLDTLVALVESCCGLGTRCPPVCPPIVDALELTELRRPHEWRHGVAIPQFASVAATCPPARYSRGLTTARRYCQLAILRMYDSRQPERRAPSLVIRGDAVAPGLTVTHT</sequence>
<proteinExistence type="predicted"/>
<evidence type="ECO:0000313" key="1">
    <source>
        <dbReference type="EMBL" id="RDX39507.1"/>
    </source>
</evidence>